<reference evidence="5" key="2">
    <citation type="submission" date="2025-08" db="UniProtKB">
        <authorList>
            <consortium name="Ensembl"/>
        </authorList>
    </citation>
    <scope>IDENTIFICATION</scope>
</reference>
<sequence length="746" mass="83616">KWAQKKSILQPAEMDGYSSENTSRAQTPLNTPDGSSSKLGQELDGDNAKPVYPQHKIISENSLDSALSETSKASDEDRIERGLEQNTEVEEVPAEDQSDSQEMPKVDHKKQESGEEQLDQSVSEVTDLEGSRHDIEPESEPMQVIQATPAEPSVIGTPSQDEEEGVSDVESERSQEPQLSALDVSAMASRLLESWKDLKEVYRIPKKSQVEKEANDRSRDRDTALTPRTMSSSREREREREKERDTERRRRRSASPPLSYERSSRRTEERFDPSNSNKTPRGTVGGKERNKLSTEERRKLFEQEVAQREAQLQTMPYNAPLAYASSPGFITYPPGYPIQTFVDPSNPNAGKVLLPTPSVEPTLTYEQTPSQQNISDIGLNSPSSTSQATPSSNLSHHITTTNLTTGSHQQYVQPTVATQDSGVAVLPVPAQTAPQVQGQQGYTTLWDPATQQRVTVQAQPAQQYATAPAQAQPQIYYHGQTVYSIPTAYPQPNTPVVQAYTEPTANYLHSQPVYPGHQQGVVVQQAGTVTTIVTSQTVQQVTLQEMIVPNNVIDLPPPSPPKPKKIVLPPTWKPARDPEGKIYYYHIVTRQTQWDPPTWEGGGENTNVDHESEMDLGTPTYDENPNKVRFGQKGNIYLKEAALSSQLGVLNLDFFHSYHRMSQFIVQCLNPYRKPDCKSGRISNTEDFKHLARKLTHGVMNKELKACTNPEDLECNNVKHKAKEYIKKYMQRFGSVYRPKEDTEVY</sequence>
<reference evidence="6" key="1">
    <citation type="journal article" date="2004" name="Nature">
        <title>Genome duplication in the teleost fish Tetraodon nigroviridis reveals the early vertebrate proto-karyotype.</title>
        <authorList>
            <person name="Jaillon O."/>
            <person name="Aury J.-M."/>
            <person name="Brunet F."/>
            <person name="Petit J.-L."/>
            <person name="Stange-Thomann N."/>
            <person name="Mauceli E."/>
            <person name="Bouneau L."/>
            <person name="Fischer C."/>
            <person name="Ozouf-Costaz C."/>
            <person name="Bernot A."/>
            <person name="Nicaud S."/>
            <person name="Jaffe D."/>
            <person name="Fisher S."/>
            <person name="Lutfalla G."/>
            <person name="Dossat C."/>
            <person name="Segurens B."/>
            <person name="Dasilva C."/>
            <person name="Salanoubat M."/>
            <person name="Levy M."/>
            <person name="Boudet N."/>
            <person name="Castellano S."/>
            <person name="Anthouard V."/>
            <person name="Jubin C."/>
            <person name="Castelli V."/>
            <person name="Katinka M."/>
            <person name="Vacherie B."/>
            <person name="Biemont C."/>
            <person name="Skalli Z."/>
            <person name="Cattolico L."/>
            <person name="Poulain J."/>
            <person name="De Berardinis V."/>
            <person name="Cruaud C."/>
            <person name="Duprat S."/>
            <person name="Brottier P."/>
            <person name="Coutanceau J.-P."/>
            <person name="Gouzy J."/>
            <person name="Parra G."/>
            <person name="Lardier G."/>
            <person name="Chapple C."/>
            <person name="McKernan K.J."/>
            <person name="McEwan P."/>
            <person name="Bosak S."/>
            <person name="Kellis M."/>
            <person name="Volff J.-N."/>
            <person name="Guigo R."/>
            <person name="Zody M.C."/>
            <person name="Mesirov J."/>
            <person name="Lindblad-Toh K."/>
            <person name="Birren B."/>
            <person name="Nusbaum C."/>
            <person name="Kahn D."/>
            <person name="Robinson-Rechavi M."/>
            <person name="Laudet V."/>
            <person name="Schachter V."/>
            <person name="Quetier F."/>
            <person name="Saurin W."/>
            <person name="Scarpelli C."/>
            <person name="Wincker P."/>
            <person name="Lander E.S."/>
            <person name="Weissenbach J."/>
            <person name="Roest Crollius H."/>
        </authorList>
    </citation>
    <scope>NUCLEOTIDE SEQUENCE [LARGE SCALE GENOMIC DNA]</scope>
</reference>
<dbReference type="InterPro" id="IPR001202">
    <property type="entry name" value="WW_dom"/>
</dbReference>
<evidence type="ECO:0000256" key="3">
    <source>
        <dbReference type="SAM" id="MobiDB-lite"/>
    </source>
</evidence>
<evidence type="ECO:0000313" key="6">
    <source>
        <dbReference type="Proteomes" id="UP000007303"/>
    </source>
</evidence>
<dbReference type="Gene3D" id="1.10.1740.100">
    <property type="entry name" value="Set2, Rpb1 interacting domain"/>
    <property type="match status" value="1"/>
</dbReference>
<dbReference type="SUPFAM" id="SSF51045">
    <property type="entry name" value="WW domain"/>
    <property type="match status" value="1"/>
</dbReference>
<feature type="compositionally biased region" description="Basic and acidic residues" evidence="3">
    <location>
        <begin position="233"/>
        <end position="248"/>
    </location>
</feature>
<feature type="compositionally biased region" description="Polar residues" evidence="3">
    <location>
        <begin position="361"/>
        <end position="375"/>
    </location>
</feature>
<protein>
    <recommendedName>
        <fullName evidence="4">WW domain-containing protein</fullName>
    </recommendedName>
</protein>
<dbReference type="OMA" id="HEMGARP"/>
<evidence type="ECO:0000256" key="2">
    <source>
        <dbReference type="ARBA" id="ARBA00023242"/>
    </source>
</evidence>
<feature type="domain" description="WW" evidence="4">
    <location>
        <begin position="566"/>
        <end position="599"/>
    </location>
</feature>
<dbReference type="PANTHER" id="PTHR46711:SF1">
    <property type="entry name" value="HISTONE-LYSINE N-METHYLTRANSFERASE SETD2"/>
    <property type="match status" value="1"/>
</dbReference>
<dbReference type="InterPro" id="IPR036020">
    <property type="entry name" value="WW_dom_sf"/>
</dbReference>
<dbReference type="GO" id="GO:0046975">
    <property type="term" value="F:histone H3K36 methyltransferase activity"/>
    <property type="evidence" value="ECO:0007669"/>
    <property type="project" value="InterPro"/>
</dbReference>
<dbReference type="Gene3D" id="2.20.70.10">
    <property type="match status" value="1"/>
</dbReference>
<feature type="compositionally biased region" description="Basic and acidic residues" evidence="3">
    <location>
        <begin position="102"/>
        <end position="113"/>
    </location>
</feature>
<dbReference type="Pfam" id="PF00397">
    <property type="entry name" value="WW"/>
    <property type="match status" value="1"/>
</dbReference>
<dbReference type="STRING" id="99883.ENSTNIP00000021573"/>
<feature type="compositionally biased region" description="Basic and acidic residues" evidence="3">
    <location>
        <begin position="196"/>
        <end position="223"/>
    </location>
</feature>
<keyword evidence="2" id="KW-0539">Nucleus</keyword>
<dbReference type="Pfam" id="PF08236">
    <property type="entry name" value="SRI"/>
    <property type="match status" value="1"/>
</dbReference>
<dbReference type="CDD" id="cd00201">
    <property type="entry name" value="WW"/>
    <property type="match status" value="1"/>
</dbReference>
<keyword evidence="6" id="KW-1185">Reference proteome</keyword>
<name>H3DM25_TETNG</name>
<dbReference type="InParanoid" id="H3DM25"/>
<feature type="compositionally biased region" description="Polar residues" evidence="3">
    <location>
        <begin position="18"/>
        <end position="39"/>
    </location>
</feature>
<dbReference type="InterPro" id="IPR038190">
    <property type="entry name" value="SRI_sf"/>
</dbReference>
<feature type="compositionally biased region" description="Acidic residues" evidence="3">
    <location>
        <begin position="160"/>
        <end position="169"/>
    </location>
</feature>
<proteinExistence type="predicted"/>
<feature type="compositionally biased region" description="Basic and acidic residues" evidence="3">
    <location>
        <begin position="262"/>
        <end position="272"/>
    </location>
</feature>
<dbReference type="GO" id="GO:0006355">
    <property type="term" value="P:regulation of DNA-templated transcription"/>
    <property type="evidence" value="ECO:0007669"/>
    <property type="project" value="InterPro"/>
</dbReference>
<dbReference type="InterPro" id="IPR013257">
    <property type="entry name" value="SRI"/>
</dbReference>
<dbReference type="PROSITE" id="PS01159">
    <property type="entry name" value="WW_DOMAIN_1"/>
    <property type="match status" value="1"/>
</dbReference>
<evidence type="ECO:0000313" key="5">
    <source>
        <dbReference type="Ensembl" id="ENSTNIP00000021573.1"/>
    </source>
</evidence>
<feature type="compositionally biased region" description="Polar residues" evidence="3">
    <location>
        <begin position="59"/>
        <end position="71"/>
    </location>
</feature>
<dbReference type="InterPro" id="IPR042294">
    <property type="entry name" value="SETD2_animal"/>
</dbReference>
<feature type="compositionally biased region" description="Acidic residues" evidence="3">
    <location>
        <begin position="87"/>
        <end position="99"/>
    </location>
</feature>
<feature type="compositionally biased region" description="Low complexity" evidence="3">
    <location>
        <begin position="380"/>
        <end position="395"/>
    </location>
</feature>
<feature type="compositionally biased region" description="Basic and acidic residues" evidence="3">
    <location>
        <begin position="286"/>
        <end position="296"/>
    </location>
</feature>
<dbReference type="AlphaFoldDB" id="H3DM25"/>
<dbReference type="PANTHER" id="PTHR46711">
    <property type="entry name" value="HISTONE-LYSINE N-METHYLTRANSFERASE SETD2"/>
    <property type="match status" value="1"/>
</dbReference>
<dbReference type="SMART" id="SM00456">
    <property type="entry name" value="WW"/>
    <property type="match status" value="1"/>
</dbReference>
<dbReference type="Proteomes" id="UP000007303">
    <property type="component" value="Unassembled WGS sequence"/>
</dbReference>
<evidence type="ECO:0000256" key="1">
    <source>
        <dbReference type="ARBA" id="ARBA00004123"/>
    </source>
</evidence>
<feature type="region of interest" description="Disordered" evidence="3">
    <location>
        <begin position="1"/>
        <end position="183"/>
    </location>
</feature>
<feature type="region of interest" description="Disordered" evidence="3">
    <location>
        <begin position="196"/>
        <end position="296"/>
    </location>
</feature>
<dbReference type="PROSITE" id="PS50020">
    <property type="entry name" value="WW_DOMAIN_2"/>
    <property type="match status" value="1"/>
</dbReference>
<feature type="compositionally biased region" description="Basic and acidic residues" evidence="3">
    <location>
        <begin position="72"/>
        <end position="83"/>
    </location>
</feature>
<dbReference type="Ensembl" id="ENSTNIT00000021808.1">
    <property type="protein sequence ID" value="ENSTNIP00000021573.1"/>
    <property type="gene ID" value="ENSTNIG00000018404.1"/>
</dbReference>
<dbReference type="GeneTree" id="ENSGT00940000166273"/>
<accession>H3DM25</accession>
<feature type="region of interest" description="Disordered" evidence="3">
    <location>
        <begin position="361"/>
        <end position="399"/>
    </location>
</feature>
<comment type="subcellular location">
    <subcellularLocation>
        <location evidence="1">Nucleus</location>
    </subcellularLocation>
</comment>
<dbReference type="GO" id="GO:0005694">
    <property type="term" value="C:chromosome"/>
    <property type="evidence" value="ECO:0007669"/>
    <property type="project" value="InterPro"/>
</dbReference>
<reference evidence="5" key="3">
    <citation type="submission" date="2025-09" db="UniProtKB">
        <authorList>
            <consortium name="Ensembl"/>
        </authorList>
    </citation>
    <scope>IDENTIFICATION</scope>
</reference>
<dbReference type="HOGENOM" id="CLU_369429_0_0_1"/>
<evidence type="ECO:0000259" key="4">
    <source>
        <dbReference type="PROSITE" id="PS50020"/>
    </source>
</evidence>
<organism evidence="5 6">
    <name type="scientific">Tetraodon nigroviridis</name>
    <name type="common">Spotted green pufferfish</name>
    <name type="synonym">Chelonodon nigroviridis</name>
    <dbReference type="NCBI Taxonomy" id="99883"/>
    <lineage>
        <taxon>Eukaryota</taxon>
        <taxon>Metazoa</taxon>
        <taxon>Chordata</taxon>
        <taxon>Craniata</taxon>
        <taxon>Vertebrata</taxon>
        <taxon>Euteleostomi</taxon>
        <taxon>Actinopterygii</taxon>
        <taxon>Neopterygii</taxon>
        <taxon>Teleostei</taxon>
        <taxon>Neoteleostei</taxon>
        <taxon>Acanthomorphata</taxon>
        <taxon>Eupercaria</taxon>
        <taxon>Tetraodontiformes</taxon>
        <taxon>Tetradontoidea</taxon>
        <taxon>Tetraodontidae</taxon>
        <taxon>Tetraodon</taxon>
    </lineage>
</organism>
<dbReference type="GO" id="GO:0005634">
    <property type="term" value="C:nucleus"/>
    <property type="evidence" value="ECO:0007669"/>
    <property type="project" value="TreeGrafter"/>
</dbReference>